<dbReference type="InterPro" id="IPR007372">
    <property type="entry name" value="Lipid/polyisoprenoid-bd_YceI"/>
</dbReference>
<organism evidence="2 3">
    <name type="scientific">Sphingobacterium kitahiroshimense</name>
    <dbReference type="NCBI Taxonomy" id="470446"/>
    <lineage>
        <taxon>Bacteria</taxon>
        <taxon>Pseudomonadati</taxon>
        <taxon>Bacteroidota</taxon>
        <taxon>Sphingobacteriia</taxon>
        <taxon>Sphingobacteriales</taxon>
        <taxon>Sphingobacteriaceae</taxon>
        <taxon>Sphingobacterium</taxon>
    </lineage>
</organism>
<dbReference type="Pfam" id="PF04264">
    <property type="entry name" value="YceI"/>
    <property type="match status" value="1"/>
</dbReference>
<dbReference type="InterPro" id="IPR036761">
    <property type="entry name" value="TTHA0802/YceI-like_sf"/>
</dbReference>
<evidence type="ECO:0000313" key="3">
    <source>
        <dbReference type="Proteomes" id="UP001409291"/>
    </source>
</evidence>
<accession>A0ABV0BWJ2</accession>
<dbReference type="PANTHER" id="PTHR34406:SF1">
    <property type="entry name" value="PROTEIN YCEI"/>
    <property type="match status" value="1"/>
</dbReference>
<gene>
    <name evidence="2" type="ORF">ABE541_15225</name>
</gene>
<dbReference type="RefSeq" id="WP_132839691.1">
    <property type="nucleotide sequence ID" value="NZ_JBDJLH010000002.1"/>
</dbReference>
<dbReference type="Gene3D" id="2.40.128.110">
    <property type="entry name" value="Lipid/polyisoprenoid-binding, YceI-like"/>
    <property type="match status" value="1"/>
</dbReference>
<proteinExistence type="predicted"/>
<evidence type="ECO:0000259" key="1">
    <source>
        <dbReference type="SMART" id="SM00867"/>
    </source>
</evidence>
<dbReference type="EMBL" id="JBDJNQ010000007">
    <property type="protein sequence ID" value="MEN5378613.1"/>
    <property type="molecule type" value="Genomic_DNA"/>
</dbReference>
<feature type="domain" description="Lipid/polyisoprenoid-binding YceI-like" evidence="1">
    <location>
        <begin position="5"/>
        <end position="174"/>
    </location>
</feature>
<protein>
    <submittedName>
        <fullName evidence="2">YceI family protein</fullName>
    </submittedName>
</protein>
<reference evidence="2 3" key="1">
    <citation type="submission" date="2024-04" db="EMBL/GenBank/DDBJ databases">
        <title>WGS of bacteria from Torrens River.</title>
        <authorList>
            <person name="Wyrsch E.R."/>
            <person name="Drigo B."/>
        </authorList>
    </citation>
    <scope>NUCLEOTIDE SEQUENCE [LARGE SCALE GENOMIC DNA]</scope>
    <source>
        <strain evidence="2 3">TWI391</strain>
    </source>
</reference>
<dbReference type="Proteomes" id="UP001409291">
    <property type="component" value="Unassembled WGS sequence"/>
</dbReference>
<sequence length="180" mass="19904">MATYKWSIDPSHSEVAFKVKHLMITTITGYFGKFTLDLETTSNDFNTAKNIAFKAEINSINTNDTQRDEHLKSADFFNAEAYRYLEFTGVKYVGIGDEAQLTGNLTIGNITKVITLQVLFGGIVVDSYGQTKAGFSLSGQLSRKEFGLTWDAVTEAGNIVVSDEVRISAEVQVIKKDIIL</sequence>
<dbReference type="SUPFAM" id="SSF101874">
    <property type="entry name" value="YceI-like"/>
    <property type="match status" value="1"/>
</dbReference>
<comment type="caution">
    <text evidence="2">The sequence shown here is derived from an EMBL/GenBank/DDBJ whole genome shotgun (WGS) entry which is preliminary data.</text>
</comment>
<name>A0ABV0BWJ2_9SPHI</name>
<dbReference type="SMART" id="SM00867">
    <property type="entry name" value="YceI"/>
    <property type="match status" value="1"/>
</dbReference>
<evidence type="ECO:0000313" key="2">
    <source>
        <dbReference type="EMBL" id="MEN5378613.1"/>
    </source>
</evidence>
<keyword evidence="3" id="KW-1185">Reference proteome</keyword>
<dbReference type="PANTHER" id="PTHR34406">
    <property type="entry name" value="PROTEIN YCEI"/>
    <property type="match status" value="1"/>
</dbReference>